<dbReference type="EMBL" id="VTPC01003921">
    <property type="protein sequence ID" value="KAF2897809.1"/>
    <property type="molecule type" value="Genomic_DNA"/>
</dbReference>
<feature type="region of interest" description="Disordered" evidence="1">
    <location>
        <begin position="183"/>
        <end position="202"/>
    </location>
</feature>
<feature type="region of interest" description="Disordered" evidence="1">
    <location>
        <begin position="225"/>
        <end position="254"/>
    </location>
</feature>
<evidence type="ECO:0000259" key="2">
    <source>
        <dbReference type="Pfam" id="PF23086"/>
    </source>
</evidence>
<feature type="compositionally biased region" description="Basic and acidic residues" evidence="1">
    <location>
        <begin position="21"/>
        <end position="35"/>
    </location>
</feature>
<organism evidence="3 4">
    <name type="scientific">Ignelater luminosus</name>
    <name type="common">Cucubano</name>
    <name type="synonym">Pyrophorus luminosus</name>
    <dbReference type="NCBI Taxonomy" id="2038154"/>
    <lineage>
        <taxon>Eukaryota</taxon>
        <taxon>Metazoa</taxon>
        <taxon>Ecdysozoa</taxon>
        <taxon>Arthropoda</taxon>
        <taxon>Hexapoda</taxon>
        <taxon>Insecta</taxon>
        <taxon>Pterygota</taxon>
        <taxon>Neoptera</taxon>
        <taxon>Endopterygota</taxon>
        <taxon>Coleoptera</taxon>
        <taxon>Polyphaga</taxon>
        <taxon>Elateriformia</taxon>
        <taxon>Elateroidea</taxon>
        <taxon>Elateridae</taxon>
        <taxon>Agrypninae</taxon>
        <taxon>Pyrophorini</taxon>
        <taxon>Ignelater</taxon>
    </lineage>
</organism>
<feature type="region of interest" description="Disordered" evidence="1">
    <location>
        <begin position="304"/>
        <end position="357"/>
    </location>
</feature>
<feature type="compositionally biased region" description="Polar residues" evidence="1">
    <location>
        <begin position="183"/>
        <end position="193"/>
    </location>
</feature>
<dbReference type="OrthoDB" id="74813at2759"/>
<reference evidence="3" key="1">
    <citation type="submission" date="2019-08" db="EMBL/GenBank/DDBJ databases">
        <title>The genome of the North American firefly Photinus pyralis.</title>
        <authorList>
            <consortium name="Photinus pyralis genome working group"/>
            <person name="Fallon T.R."/>
            <person name="Sander Lower S.E."/>
            <person name="Weng J.-K."/>
        </authorList>
    </citation>
    <scope>NUCLEOTIDE SEQUENCE</scope>
    <source>
        <strain evidence="3">TRF0915ILg1</strain>
        <tissue evidence="3">Whole body</tissue>
    </source>
</reference>
<sequence length="526" mass="59489">MTMSVLKMLNLFKRKKKKNKEKGEKSLSNDKEDIRNLSNEDNGKKAKIIVCDSFNNNVKVGNTRSSFNENNNNNNVSKTIPTATALKFSKPKKLELMKISSIPKIIKTIHVFDREPIASNKIVDELSKCKECENEAMIPTAGNTVVGSKAAKLIDNDHLIECPEKVNVSNSFVTLKSCMDNSSNNSGVTTANSTDDKKANGFTEDEKCENMDKLIIPSLDLDREKSVNDTEVSLSNNEKYEHKSQSLSPERTNDAEVISTKNNEDQLKEITEDKKVHVLENVCVQPAVIDKDSTRNSVISAEEFSESVASITTDETNLELPKPKRKRKRTRRKKIKEPVENGISETPFPVFAKPNNIPTPSNKHIKFEDDNEDEILKNQQAQQFQSNADNSVNDQNNQHDVIENASNIVQVIENVCSPFSYEKLCKEEIMKYPVMVDIYPKVGDIIAFKIYVLSEHYTPEISNFIIAKVVNYNTGNKIVFLRFLAGGEQCTEPEGKFYMEAELAQPKNGERYFSWEALKEPRLLFP</sequence>
<feature type="region of interest" description="Disordered" evidence="1">
    <location>
        <begin position="13"/>
        <end position="38"/>
    </location>
</feature>
<dbReference type="InterPro" id="IPR056398">
    <property type="entry name" value="Tudor_Coilin"/>
</dbReference>
<gene>
    <name evidence="3" type="ORF">ILUMI_08365</name>
</gene>
<keyword evidence="4" id="KW-1185">Reference proteome</keyword>
<name>A0A8K0GFH0_IGNLU</name>
<evidence type="ECO:0000313" key="3">
    <source>
        <dbReference type="EMBL" id="KAF2897809.1"/>
    </source>
</evidence>
<feature type="domain" description="Coilin tudor" evidence="2">
    <location>
        <begin position="439"/>
        <end position="485"/>
    </location>
</feature>
<comment type="caution">
    <text evidence="3">The sequence shown here is derived from an EMBL/GenBank/DDBJ whole genome shotgun (WGS) entry which is preliminary data.</text>
</comment>
<evidence type="ECO:0000256" key="1">
    <source>
        <dbReference type="SAM" id="MobiDB-lite"/>
    </source>
</evidence>
<dbReference type="Proteomes" id="UP000801492">
    <property type="component" value="Unassembled WGS sequence"/>
</dbReference>
<evidence type="ECO:0000313" key="4">
    <source>
        <dbReference type="Proteomes" id="UP000801492"/>
    </source>
</evidence>
<protein>
    <recommendedName>
        <fullName evidence="2">Coilin tudor domain-containing protein</fullName>
    </recommendedName>
</protein>
<feature type="compositionally biased region" description="Basic residues" evidence="1">
    <location>
        <begin position="323"/>
        <end position="335"/>
    </location>
</feature>
<dbReference type="Pfam" id="PF23086">
    <property type="entry name" value="Tudor_Coilin"/>
    <property type="match status" value="1"/>
</dbReference>
<proteinExistence type="predicted"/>
<dbReference type="AlphaFoldDB" id="A0A8K0GFH0"/>
<accession>A0A8K0GFH0</accession>